<dbReference type="Proteomes" id="UP000192907">
    <property type="component" value="Unassembled WGS sequence"/>
</dbReference>
<dbReference type="STRING" id="1513793.SAMN06296036_102183"/>
<dbReference type="InterPro" id="IPR006141">
    <property type="entry name" value="Intein_N"/>
</dbReference>
<dbReference type="EMBL" id="FWZT01000002">
    <property type="protein sequence ID" value="SME95203.1"/>
    <property type="molecule type" value="Genomic_DNA"/>
</dbReference>
<gene>
    <name evidence="2" type="ORF">SAMN06296036_102183</name>
</gene>
<dbReference type="RefSeq" id="WP_132315398.1">
    <property type="nucleotide sequence ID" value="NZ_FWZT01000002.1"/>
</dbReference>
<evidence type="ECO:0000313" key="3">
    <source>
        <dbReference type="Proteomes" id="UP000192907"/>
    </source>
</evidence>
<evidence type="ECO:0000256" key="1">
    <source>
        <dbReference type="SAM" id="SignalP"/>
    </source>
</evidence>
<keyword evidence="1" id="KW-0732">Signal</keyword>
<dbReference type="SUPFAM" id="SSF51294">
    <property type="entry name" value="Hedgehog/intein (Hint) domain"/>
    <property type="match status" value="1"/>
</dbReference>
<accession>A0A1Y6B6R5</accession>
<dbReference type="GO" id="GO:0016539">
    <property type="term" value="P:intein-mediated protein splicing"/>
    <property type="evidence" value="ECO:0007669"/>
    <property type="project" value="InterPro"/>
</dbReference>
<dbReference type="PROSITE" id="PS50817">
    <property type="entry name" value="INTEIN_N_TER"/>
    <property type="match status" value="1"/>
</dbReference>
<keyword evidence="3" id="KW-1185">Reference proteome</keyword>
<evidence type="ECO:0000313" key="2">
    <source>
        <dbReference type="EMBL" id="SME95203.1"/>
    </source>
</evidence>
<organism evidence="2 3">
    <name type="scientific">Pseudobacteriovorax antillogorgiicola</name>
    <dbReference type="NCBI Taxonomy" id="1513793"/>
    <lineage>
        <taxon>Bacteria</taxon>
        <taxon>Pseudomonadati</taxon>
        <taxon>Bdellovibrionota</taxon>
        <taxon>Oligoflexia</taxon>
        <taxon>Oligoflexales</taxon>
        <taxon>Pseudobacteriovoracaceae</taxon>
        <taxon>Pseudobacteriovorax</taxon>
    </lineage>
</organism>
<reference evidence="3" key="1">
    <citation type="submission" date="2017-04" db="EMBL/GenBank/DDBJ databases">
        <authorList>
            <person name="Varghese N."/>
            <person name="Submissions S."/>
        </authorList>
    </citation>
    <scope>NUCLEOTIDE SEQUENCE [LARGE SCALE GENOMIC DNA]</scope>
    <source>
        <strain evidence="3">RKEM611</strain>
    </source>
</reference>
<feature type="chain" id="PRO_5013051509" evidence="1">
    <location>
        <begin position="23"/>
        <end position="291"/>
    </location>
</feature>
<dbReference type="CDD" id="cd00081">
    <property type="entry name" value="Hint"/>
    <property type="match status" value="1"/>
</dbReference>
<proteinExistence type="predicted"/>
<dbReference type="OrthoDB" id="6303212at2"/>
<dbReference type="InterPro" id="IPR036844">
    <property type="entry name" value="Hint_dom_sf"/>
</dbReference>
<protein>
    <submittedName>
        <fullName evidence="2">Intein N-terminal splicing region</fullName>
    </submittedName>
</protein>
<sequence>MKTILSLLTTLLFSSISYGSLADDEWGYCKSGLAYHDAKFSQRKTETDWLCKLPDAYALGESDSEAIRCNNLQKRNCEIGAGGDEKIRGPHNIPRNAFFYQVTDNSEFAEMRCMCGCFPAGVKLLSTRGSIDILDLFESSKDEPFRLAIPVSEHSPELRATDFLNRGSFTVGPEENEIFSLLTESGLEIELTEKHPVVLSSDGNYLLKMAKELVVGDSLVTQDGQLDKLVALTTYMLPSEDNTVYNLDTKGQTVMDHVVVANGLLMGDVILQNLLSEYDQRVQNIQDAVQP</sequence>
<dbReference type="Gene3D" id="2.170.16.10">
    <property type="entry name" value="Hedgehog/Intein (Hint) domain"/>
    <property type="match status" value="1"/>
</dbReference>
<name>A0A1Y6B6R5_9BACT</name>
<feature type="signal peptide" evidence="1">
    <location>
        <begin position="1"/>
        <end position="22"/>
    </location>
</feature>
<dbReference type="AlphaFoldDB" id="A0A1Y6B6R5"/>